<evidence type="ECO:0000313" key="2">
    <source>
        <dbReference type="EMBL" id="SCV04774.1"/>
    </source>
</evidence>
<dbReference type="CDD" id="cd22952">
    <property type="entry name" value="ART10-like"/>
    <property type="match status" value="1"/>
</dbReference>
<reference evidence="3" key="1">
    <citation type="submission" date="2016-03" db="EMBL/GenBank/DDBJ databases">
        <authorList>
            <person name="Devillers Hugo."/>
        </authorList>
    </citation>
    <scope>NUCLEOTIDE SEQUENCE [LARGE SCALE GENOMIC DNA]</scope>
</reference>
<proteinExistence type="predicted"/>
<feature type="domain" description="Arrestin-like N-terminal" evidence="1">
    <location>
        <begin position="16"/>
        <end position="119"/>
    </location>
</feature>
<evidence type="ECO:0000259" key="1">
    <source>
        <dbReference type="Pfam" id="PF00339"/>
    </source>
</evidence>
<name>A0A1G4KJN3_9SACH</name>
<dbReference type="Gene3D" id="2.60.40.640">
    <property type="match status" value="1"/>
</dbReference>
<accession>A0A1G4KJN3</accession>
<gene>
    <name evidence="2" type="ORF">LANO_0G12266G</name>
</gene>
<sequence>MGPRLKLCLNEPGNGQYYVSNEAMSGNVVLELDRPASIISLSVTIRGTSQTFTQSSGSDYLMHTTFGNRSCHTLVHQKQELFPPENVRGAITTSKKGFQVSKGLYSYGFEFLVPYWLKCFNDHGAKSAGFNRTLEDPRLPPSFNSDAATAGLVDFENSYYKMGSVTYYMKATLVLGKIGFRLTPGNTIIEAYQGIEYIPTPRCDGNQAHILQANIGPTQSFVSKKTLKVNDSLDAWIEVKARSLSRVYRLDRMFQRGCQRFDKVSLVLSQRPVQELNIKIRRLTLQLVEIMNYLSQGQVNAMVGTIPLVETQLDLKLNSSKIKTLGNGTIEWPLELCRIPELANYKFNEANITHRGNKMFSFASCNIKRAFKFCLSLGLEIDGSRFDAEVLTTMCDIELSSIEDHEELPSYKVSDVPPNYTND</sequence>
<dbReference type="EMBL" id="LT598453">
    <property type="protein sequence ID" value="SCV04774.1"/>
    <property type="molecule type" value="Genomic_DNA"/>
</dbReference>
<protein>
    <submittedName>
        <fullName evidence="2">LANO_0G12266g1_1</fullName>
    </submittedName>
</protein>
<dbReference type="OrthoDB" id="3365616at2759"/>
<organism evidence="2 3">
    <name type="scientific">Lachancea nothofagi CBS 11611</name>
    <dbReference type="NCBI Taxonomy" id="1266666"/>
    <lineage>
        <taxon>Eukaryota</taxon>
        <taxon>Fungi</taxon>
        <taxon>Dikarya</taxon>
        <taxon>Ascomycota</taxon>
        <taxon>Saccharomycotina</taxon>
        <taxon>Saccharomycetes</taxon>
        <taxon>Saccharomycetales</taxon>
        <taxon>Saccharomycetaceae</taxon>
        <taxon>Lachancea</taxon>
    </lineage>
</organism>
<dbReference type="InterPro" id="IPR011021">
    <property type="entry name" value="Arrestin-like_N"/>
</dbReference>
<dbReference type="Pfam" id="PF00339">
    <property type="entry name" value="Arrestin_N"/>
    <property type="match status" value="1"/>
</dbReference>
<dbReference type="Proteomes" id="UP000189911">
    <property type="component" value="Chromosome G"/>
</dbReference>
<dbReference type="AlphaFoldDB" id="A0A1G4KJN3"/>
<keyword evidence="3" id="KW-1185">Reference proteome</keyword>
<dbReference type="InterPro" id="IPR014752">
    <property type="entry name" value="Arrestin-like_C"/>
</dbReference>
<evidence type="ECO:0000313" key="3">
    <source>
        <dbReference type="Proteomes" id="UP000189911"/>
    </source>
</evidence>